<keyword evidence="2" id="KW-1185">Reference proteome</keyword>
<protein>
    <submittedName>
        <fullName evidence="3">GTP pyrophosphokinase</fullName>
    </submittedName>
</protein>
<gene>
    <name evidence="1" type="ORF">SCUD_LOCUS4830</name>
</gene>
<evidence type="ECO:0000313" key="3">
    <source>
        <dbReference type="WBParaSite" id="SCUD_0000483001-mRNA-1"/>
    </source>
</evidence>
<dbReference type="WBParaSite" id="SCUD_0000483001-mRNA-1">
    <property type="protein sequence ID" value="SCUD_0000483001-mRNA-1"/>
    <property type="gene ID" value="SCUD_0000483001"/>
</dbReference>
<sequence>MGRITGKKPEEINELNINDELRKEFPKLTEFLDTMRKQSFVIDVTIPYRIHVQYAASVLSGHANPDIE</sequence>
<name>A0A183JQ43_9TREM</name>
<organism evidence="3">
    <name type="scientific">Schistosoma curassoni</name>
    <dbReference type="NCBI Taxonomy" id="6186"/>
    <lineage>
        <taxon>Eukaryota</taxon>
        <taxon>Metazoa</taxon>
        <taxon>Spiralia</taxon>
        <taxon>Lophotrochozoa</taxon>
        <taxon>Platyhelminthes</taxon>
        <taxon>Trematoda</taxon>
        <taxon>Digenea</taxon>
        <taxon>Strigeidida</taxon>
        <taxon>Schistosomatoidea</taxon>
        <taxon>Schistosomatidae</taxon>
        <taxon>Schistosoma</taxon>
    </lineage>
</organism>
<reference evidence="3" key="1">
    <citation type="submission" date="2016-06" db="UniProtKB">
        <authorList>
            <consortium name="WormBaseParasite"/>
        </authorList>
    </citation>
    <scope>IDENTIFICATION</scope>
</reference>
<dbReference type="EMBL" id="UZAK01006880">
    <property type="protein sequence ID" value="VDO91128.1"/>
    <property type="molecule type" value="Genomic_DNA"/>
</dbReference>
<dbReference type="Proteomes" id="UP000279833">
    <property type="component" value="Unassembled WGS sequence"/>
</dbReference>
<evidence type="ECO:0000313" key="2">
    <source>
        <dbReference type="Proteomes" id="UP000279833"/>
    </source>
</evidence>
<accession>A0A183JQ43</accession>
<dbReference type="AlphaFoldDB" id="A0A183JQ43"/>
<reference evidence="1 2" key="2">
    <citation type="submission" date="2018-11" db="EMBL/GenBank/DDBJ databases">
        <authorList>
            <consortium name="Pathogen Informatics"/>
        </authorList>
    </citation>
    <scope>NUCLEOTIDE SEQUENCE [LARGE SCALE GENOMIC DNA]</scope>
    <source>
        <strain evidence="1">Dakar</strain>
        <strain evidence="2">Dakar, Senegal</strain>
    </source>
</reference>
<evidence type="ECO:0000313" key="1">
    <source>
        <dbReference type="EMBL" id="VDO91128.1"/>
    </source>
</evidence>
<proteinExistence type="predicted"/>